<dbReference type="PANTHER" id="PTHR12197:SF298">
    <property type="entry name" value="HISTONE-LYSINE N-METHYLTRANSFERASE ATXR4"/>
    <property type="match status" value="1"/>
</dbReference>
<gene>
    <name evidence="3" type="ORF">EVOR1521_LOCUS13826</name>
</gene>
<reference evidence="3" key="1">
    <citation type="submission" date="2023-08" db="EMBL/GenBank/DDBJ databases">
        <authorList>
            <person name="Chen Y."/>
            <person name="Shah S."/>
            <person name="Dougan E. K."/>
            <person name="Thang M."/>
            <person name="Chan C."/>
        </authorList>
    </citation>
    <scope>NUCLEOTIDE SEQUENCE</scope>
</reference>
<comment type="caution">
    <text evidence="3">The sequence shown here is derived from an EMBL/GenBank/DDBJ whole genome shotgun (WGS) entry which is preliminary data.</text>
</comment>
<evidence type="ECO:0000313" key="3">
    <source>
        <dbReference type="EMBL" id="CAJ1387834.1"/>
    </source>
</evidence>
<feature type="domain" description="SET" evidence="2">
    <location>
        <begin position="69"/>
        <end position="264"/>
    </location>
</feature>
<dbReference type="PROSITE" id="PS50280">
    <property type="entry name" value="SET"/>
    <property type="match status" value="1"/>
</dbReference>
<dbReference type="AlphaFoldDB" id="A0AA36N237"/>
<dbReference type="InterPro" id="IPR046341">
    <property type="entry name" value="SET_dom_sf"/>
</dbReference>
<proteinExistence type="predicted"/>
<dbReference type="InterPro" id="IPR001214">
    <property type="entry name" value="SET_dom"/>
</dbReference>
<dbReference type="GO" id="GO:0005634">
    <property type="term" value="C:nucleus"/>
    <property type="evidence" value="ECO:0007669"/>
    <property type="project" value="TreeGrafter"/>
</dbReference>
<accession>A0AA36N237</accession>
<dbReference type="CDD" id="cd20071">
    <property type="entry name" value="SET_SMYD"/>
    <property type="match status" value="1"/>
</dbReference>
<name>A0AA36N237_9DINO</name>
<dbReference type="PANTHER" id="PTHR12197">
    <property type="entry name" value="HISTONE-LYSINE N-METHYLTRANSFERASE SMYD"/>
    <property type="match status" value="1"/>
</dbReference>
<dbReference type="Proteomes" id="UP001178507">
    <property type="component" value="Unassembled WGS sequence"/>
</dbReference>
<keyword evidence="4" id="KW-1185">Reference proteome</keyword>
<evidence type="ECO:0000313" key="4">
    <source>
        <dbReference type="Proteomes" id="UP001178507"/>
    </source>
</evidence>
<dbReference type="EMBL" id="CAUJNA010001580">
    <property type="protein sequence ID" value="CAJ1387834.1"/>
    <property type="molecule type" value="Genomic_DNA"/>
</dbReference>
<organism evidence="3 4">
    <name type="scientific">Effrenium voratum</name>
    <dbReference type="NCBI Taxonomy" id="2562239"/>
    <lineage>
        <taxon>Eukaryota</taxon>
        <taxon>Sar</taxon>
        <taxon>Alveolata</taxon>
        <taxon>Dinophyceae</taxon>
        <taxon>Suessiales</taxon>
        <taxon>Symbiodiniaceae</taxon>
        <taxon>Effrenium</taxon>
    </lineage>
</organism>
<evidence type="ECO:0000259" key="2">
    <source>
        <dbReference type="PROSITE" id="PS50280"/>
    </source>
</evidence>
<protein>
    <recommendedName>
        <fullName evidence="2">SET domain-containing protein</fullName>
    </recommendedName>
</protein>
<sequence length="807" mass="89527">MPRVPRVPPANTAPSARGRAKGKQWSASLAQRQCRWPAKHRKREKPADEAGIGTDVLADLARIERILPSQLTISESLMHGYGIHARKPFAPGNDIAFENALVWAALGKKAVKGTKSFNALELFPHDTLDAEAQQSAVTLTLALLQRTAKTVELLQSWFRLCYKGPQNWRTLPTTKLALERRLRFAREILAKNSVNLQITDEEFMALDLQRIGTGVGPPTIVPLCFALLNHSCCPNAKLIYRGCQGSLTCMRPIEAGEEIFISYINEVDEVLSRRYYMLELHGVKCLCPRCAANFATGDCKVVNSWVCPCCKSAVEDQAVQCSCGTVVSCRDRQQRLRREHAIWTALTQATNYVSKLAAALGKSKWDKVDRDRVNSVLRCVSQAQWEFAGLRPSGSQARVQAWAQLRSSVGAIHASNQDLMKFLRQAEMDFVKELAQQHQHISAEIEGKDASIGDASWARRLVAALRLYELTSDTLRLMRVGPRSDGGYVMLDTGESIKQLLSYGVGTNIDFEWDLAILGAKVHLFDHTVACLPRQHPNFSFYQEALCAEELPGVGTTLTEGVQLLGAGPSVLKCDVEGAEFASILSTDSEVLGRLDQLCLELHWLGRPRCGDAQVKAMALEKLNEQFVMLHAHGNSYGDVVDVAGYQIPDVLEVLYVHRRLLGSSFRPSGAGLVPSELDANNCPFVPDICLRGAPFGADVPDEAEVPEAKSAERVPNRQGQSVAHAARMRYMTDVPGKLREDFLQVRSEPFPIEPEKLTDRPPFIHRKGSWVPRQASKVPDKFDAKVDAFAHNFMQEMRRRSASGRL</sequence>
<dbReference type="Pfam" id="PF00856">
    <property type="entry name" value="SET"/>
    <property type="match status" value="1"/>
</dbReference>
<feature type="region of interest" description="Disordered" evidence="1">
    <location>
        <begin position="1"/>
        <end position="29"/>
    </location>
</feature>
<dbReference type="InterPro" id="IPR050869">
    <property type="entry name" value="H3K4_H4K5_MeTrfase"/>
</dbReference>
<dbReference type="SUPFAM" id="SSF82199">
    <property type="entry name" value="SET domain"/>
    <property type="match status" value="1"/>
</dbReference>
<evidence type="ECO:0000256" key="1">
    <source>
        <dbReference type="SAM" id="MobiDB-lite"/>
    </source>
</evidence>
<dbReference type="Gene3D" id="2.170.270.10">
    <property type="entry name" value="SET domain"/>
    <property type="match status" value="1"/>
</dbReference>